<keyword evidence="13 16" id="KW-0520">NAD</keyword>
<evidence type="ECO:0000256" key="5">
    <source>
        <dbReference type="ARBA" id="ARBA00012943"/>
    </source>
</evidence>
<proteinExistence type="inferred from homology"/>
<evidence type="ECO:0000256" key="1">
    <source>
        <dbReference type="ARBA" id="ARBA00003943"/>
    </source>
</evidence>
<dbReference type="GO" id="GO:0050661">
    <property type="term" value="F:NADP binding"/>
    <property type="evidence" value="ECO:0007669"/>
    <property type="project" value="InterPro"/>
</dbReference>
<keyword evidence="10 16" id="KW-0521">NADP</keyword>
<feature type="transmembrane region" description="Helical" evidence="17">
    <location>
        <begin position="272"/>
        <end position="292"/>
    </location>
</feature>
<evidence type="ECO:0000313" key="21">
    <source>
        <dbReference type="Proteomes" id="UP000254069"/>
    </source>
</evidence>
<keyword evidence="14 16" id="KW-0472">Membrane</keyword>
<dbReference type="SUPFAM" id="SSF52467">
    <property type="entry name" value="DHS-like NAD/FAD-binding domain"/>
    <property type="match status" value="1"/>
</dbReference>
<feature type="transmembrane region" description="Helical" evidence="17">
    <location>
        <begin position="6"/>
        <end position="25"/>
    </location>
</feature>
<evidence type="ECO:0000256" key="2">
    <source>
        <dbReference type="ARBA" id="ARBA00004429"/>
    </source>
</evidence>
<dbReference type="PIRSF" id="PIRSF000204">
    <property type="entry name" value="PNTB"/>
    <property type="match status" value="1"/>
</dbReference>
<feature type="transmembrane region" description="Helical" evidence="17">
    <location>
        <begin position="220"/>
        <end position="239"/>
    </location>
</feature>
<dbReference type="FunFam" id="3.40.50.1220:FF:000002">
    <property type="entry name" value="NAD(P) transhydrogenase subunit beta"/>
    <property type="match status" value="1"/>
</dbReference>
<evidence type="ECO:0000256" key="10">
    <source>
        <dbReference type="ARBA" id="ARBA00022857"/>
    </source>
</evidence>
<evidence type="ECO:0000256" key="6">
    <source>
        <dbReference type="ARBA" id="ARBA00014581"/>
    </source>
</evidence>
<dbReference type="InterPro" id="IPR034300">
    <property type="entry name" value="PNTB-like"/>
</dbReference>
<dbReference type="Gene3D" id="3.40.50.1220">
    <property type="entry name" value="TPP-binding domain"/>
    <property type="match status" value="1"/>
</dbReference>
<protein>
    <recommendedName>
        <fullName evidence="6 16">NAD(P) transhydrogenase subunit beta</fullName>
        <ecNumber evidence="5 16">7.1.1.1</ecNumber>
    </recommendedName>
    <alternativeName>
        <fullName evidence="16">Nicotinamide nucleotide transhydrogenase subunit beta</fullName>
    </alternativeName>
</protein>
<feature type="transmembrane region" description="Helical" evidence="17">
    <location>
        <begin position="88"/>
        <end position="107"/>
    </location>
</feature>
<comment type="similarity">
    <text evidence="3 16">Belongs to the PNT beta subunit family.</text>
</comment>
<dbReference type="STRING" id="38313.GCA_000947195_00840"/>
<dbReference type="NCBIfam" id="NF006974">
    <property type="entry name" value="PRK09444.1"/>
    <property type="match status" value="1"/>
</dbReference>
<evidence type="ECO:0000256" key="9">
    <source>
        <dbReference type="ARBA" id="ARBA00022692"/>
    </source>
</evidence>
<dbReference type="GO" id="GO:0016491">
    <property type="term" value="F:oxidoreductase activity"/>
    <property type="evidence" value="ECO:0007669"/>
    <property type="project" value="UniProtKB-KW"/>
</dbReference>
<keyword evidence="20" id="KW-0560">Oxidoreductase</keyword>
<dbReference type="Pfam" id="PF02233">
    <property type="entry name" value="PNTB"/>
    <property type="match status" value="1"/>
</dbReference>
<feature type="transmembrane region" description="Helical" evidence="17">
    <location>
        <begin position="32"/>
        <end position="50"/>
    </location>
</feature>
<feature type="transmembrane region" description="Helical" evidence="17">
    <location>
        <begin position="56"/>
        <end position="76"/>
    </location>
</feature>
<reference evidence="20 21" key="1">
    <citation type="submission" date="2018-06" db="EMBL/GenBank/DDBJ databases">
        <authorList>
            <consortium name="Pathogen Informatics"/>
            <person name="Doyle S."/>
        </authorList>
    </citation>
    <scope>NUCLEOTIDE SEQUENCE [LARGE SCALE GENOMIC DNA]</scope>
    <source>
        <strain evidence="20 21">NCTC10738</strain>
    </source>
</reference>
<comment type="catalytic activity">
    <reaction evidence="15 16">
        <text>NAD(+) + NADPH + H(+)(in) = NADH + NADP(+) + H(+)(out)</text>
        <dbReference type="Rhea" id="RHEA:47992"/>
        <dbReference type="ChEBI" id="CHEBI:15378"/>
        <dbReference type="ChEBI" id="CHEBI:57540"/>
        <dbReference type="ChEBI" id="CHEBI:57783"/>
        <dbReference type="ChEBI" id="CHEBI:57945"/>
        <dbReference type="ChEBI" id="CHEBI:58349"/>
        <dbReference type="EC" id="7.1.1.1"/>
    </reaction>
</comment>
<comment type="function">
    <text evidence="1 16">The transhydrogenation between NADH and NADP is coupled to respiration and ATP hydrolysis and functions as a proton pump across the membrane.</text>
</comment>
<dbReference type="InterPro" id="IPR012136">
    <property type="entry name" value="NADH_DH_b"/>
</dbReference>
<evidence type="ECO:0000256" key="8">
    <source>
        <dbReference type="ARBA" id="ARBA00022519"/>
    </source>
</evidence>
<accession>A0A379Z0V8</accession>
<keyword evidence="7 16" id="KW-1003">Cell membrane</keyword>
<dbReference type="EC" id="7.1.1.1" evidence="5 16"/>
<dbReference type="PANTHER" id="PTHR44758">
    <property type="entry name" value="NAD(P) TRANSHYDROGENASE SUBUNIT BETA"/>
    <property type="match status" value="1"/>
</dbReference>
<gene>
    <name evidence="20" type="primary">pntB</name>
    <name evidence="20" type="ORF">NCTC10738_00722</name>
    <name evidence="19" type="ORF">TUM17379_08570</name>
</gene>
<dbReference type="PANTHER" id="PTHR44758:SF1">
    <property type="entry name" value="NAD(P) TRANSHYDROGENASE SUBUNIT BETA"/>
    <property type="match status" value="1"/>
</dbReference>
<dbReference type="GO" id="GO:0005886">
    <property type="term" value="C:plasma membrane"/>
    <property type="evidence" value="ECO:0007669"/>
    <property type="project" value="UniProtKB-SubCell"/>
</dbReference>
<dbReference type="EMBL" id="UGYO01000001">
    <property type="protein sequence ID" value="SUI52587.1"/>
    <property type="molecule type" value="Genomic_DNA"/>
</dbReference>
<keyword evidence="21" id="KW-1185">Reference proteome</keyword>
<evidence type="ECO:0000256" key="7">
    <source>
        <dbReference type="ARBA" id="ARBA00022475"/>
    </source>
</evidence>
<name>A0A2T3H6S0_9GAMM</name>
<evidence type="ECO:0000313" key="19">
    <source>
        <dbReference type="EMBL" id="BCV43839.1"/>
    </source>
</evidence>
<feature type="transmembrane region" description="Helical" evidence="17">
    <location>
        <begin position="246"/>
        <end position="266"/>
    </location>
</feature>
<evidence type="ECO:0000259" key="18">
    <source>
        <dbReference type="Pfam" id="PF02233"/>
    </source>
</evidence>
<dbReference type="Proteomes" id="UP000254069">
    <property type="component" value="Unassembled WGS sequence"/>
</dbReference>
<evidence type="ECO:0000256" key="3">
    <source>
        <dbReference type="ARBA" id="ARBA00007919"/>
    </source>
</evidence>
<keyword evidence="8 16" id="KW-0997">Cell inner membrane</keyword>
<dbReference type="RefSeq" id="WP_025009970.1">
    <property type="nucleotide sequence ID" value="NZ_AP024609.1"/>
</dbReference>
<keyword evidence="12 17" id="KW-1133">Transmembrane helix</keyword>
<feature type="domain" description="NADP transhydrogenase beta-like" evidence="18">
    <location>
        <begin position="7"/>
        <end position="492"/>
    </location>
</feature>
<sequence>MSQGLVTAAYIIAALFFILSLAGLSKQESAKNGNLFGIIGMSIALIATILNPETNGVHWIILAMVIGGAIGIRLALKVEMTEMPELVAILHSFVGMAAVLVGFNSFLGLHPQAMNEVIVTVGNDLNATLEAARAAIEQAAASAAHEPMTGAMLNIHLVEVFLGIFIGAVTFTGSVVAFGKLRGIISSKPMMLPHRHKLNLLAVVVSLLLMIYFVNVGGSIWPLLIMTLIAFAFGWHLVASIGGADMPVVVSMLNSYSGWAAAAAGFMLSNDLLIVTGALVGSSGAILSYIMCKAMNRSFISVIAGGFGTDGAVSSGDEEMGEYRETTAEDVAELLKNSSSVIITPGYGMAVAQAQYPVAEITQKLRNLGVKVRFGIHPVAGRLPGHMNVLLAEAKVPYDIVLEMDEINDDFEDTDTVLVIGANDTVNPAATEDPSSPIAGMPVLEVWKARNVIGFKRSMNTGYAGVQNPLFFKDNTQMLFGDAKASVEAILKSL</sequence>
<feature type="transmembrane region" description="Helical" evidence="17">
    <location>
        <begin position="198"/>
        <end position="214"/>
    </location>
</feature>
<evidence type="ECO:0000256" key="13">
    <source>
        <dbReference type="ARBA" id="ARBA00023027"/>
    </source>
</evidence>
<dbReference type="AlphaFoldDB" id="A0A2T3H6S0"/>
<evidence type="ECO:0000256" key="15">
    <source>
        <dbReference type="ARBA" id="ARBA00048202"/>
    </source>
</evidence>
<evidence type="ECO:0000256" key="4">
    <source>
        <dbReference type="ARBA" id="ARBA00011870"/>
    </source>
</evidence>
<keyword evidence="11 16" id="KW-1278">Translocase</keyword>
<evidence type="ECO:0000256" key="11">
    <source>
        <dbReference type="ARBA" id="ARBA00022967"/>
    </source>
</evidence>
<feature type="transmembrane region" description="Helical" evidence="17">
    <location>
        <begin position="155"/>
        <end position="178"/>
    </location>
</feature>
<dbReference type="Proteomes" id="UP000825078">
    <property type="component" value="Chromosome"/>
</dbReference>
<evidence type="ECO:0000256" key="17">
    <source>
        <dbReference type="SAM" id="Phobius"/>
    </source>
</evidence>
<organism evidence="20 21">
    <name type="scientific">Shewanella algae</name>
    <dbReference type="NCBI Taxonomy" id="38313"/>
    <lineage>
        <taxon>Bacteria</taxon>
        <taxon>Pseudomonadati</taxon>
        <taxon>Pseudomonadota</taxon>
        <taxon>Gammaproteobacteria</taxon>
        <taxon>Alteromonadales</taxon>
        <taxon>Shewanellaceae</taxon>
        <taxon>Shewanella</taxon>
    </lineage>
</organism>
<dbReference type="EMBL" id="AP024613">
    <property type="protein sequence ID" value="BCV43839.1"/>
    <property type="molecule type" value="Genomic_DNA"/>
</dbReference>
<comment type="subcellular location">
    <subcellularLocation>
        <location evidence="2">Cell inner membrane</location>
        <topology evidence="2">Multi-pass membrane protein</topology>
    </subcellularLocation>
</comment>
<evidence type="ECO:0000256" key="12">
    <source>
        <dbReference type="ARBA" id="ARBA00022989"/>
    </source>
</evidence>
<dbReference type="GeneID" id="93807914"/>
<dbReference type="InterPro" id="IPR029035">
    <property type="entry name" value="DHS-like_NAD/FAD-binding_dom"/>
</dbReference>
<keyword evidence="9 17" id="KW-0812">Transmembrane</keyword>
<accession>A0A2T3H6S0</accession>
<reference evidence="19" key="2">
    <citation type="submission" date="2021-05" db="EMBL/GenBank/DDBJ databases">
        <title>Molecular characterization for Shewanella algae harboring chromosomal blaOXA-55-like strains isolated from clinical and environment sample.</title>
        <authorList>
            <person name="Ohama Y."/>
            <person name="Aoki K."/>
            <person name="Harada S."/>
            <person name="Moriya K."/>
            <person name="Ishii Y."/>
            <person name="Tateda K."/>
        </authorList>
    </citation>
    <scope>NUCLEOTIDE SEQUENCE</scope>
    <source>
        <strain evidence="19">TUM17379</strain>
    </source>
</reference>
<evidence type="ECO:0000256" key="14">
    <source>
        <dbReference type="ARBA" id="ARBA00023136"/>
    </source>
</evidence>
<evidence type="ECO:0000313" key="20">
    <source>
        <dbReference type="EMBL" id="SUI52587.1"/>
    </source>
</evidence>
<evidence type="ECO:0000256" key="16">
    <source>
        <dbReference type="PIRNR" id="PIRNR000204"/>
    </source>
</evidence>
<dbReference type="GO" id="GO:0008750">
    <property type="term" value="F:proton-translocating NAD(P)+ transhydrogenase activity"/>
    <property type="evidence" value="ECO:0007669"/>
    <property type="project" value="UniProtKB-EC"/>
</dbReference>
<comment type="subunit">
    <text evidence="4">Heterodimer of an alpha and a beta chain.</text>
</comment>